<dbReference type="RefSeq" id="WP_197954492.1">
    <property type="nucleotide sequence ID" value="NZ_CP065668.1"/>
</dbReference>
<protein>
    <submittedName>
        <fullName evidence="1">Uncharacterized protein</fullName>
    </submittedName>
</protein>
<reference evidence="1 2" key="1">
    <citation type="submission" date="2020-12" db="EMBL/GenBank/DDBJ databases">
        <title>FDA dAtabase for Regulatory Grade micrObial Sequences (FDA-ARGOS): Supporting development and validation of Infectious Disease Dx tests.</title>
        <authorList>
            <person name="Sproer C."/>
            <person name="Gronow S."/>
            <person name="Severitt S."/>
            <person name="Schroder I."/>
            <person name="Tallon L."/>
            <person name="Sadzewicz L."/>
            <person name="Zhao X."/>
            <person name="Boylan J."/>
            <person name="Ott S."/>
            <person name="Bowen H."/>
            <person name="Vavikolanu K."/>
            <person name="Mehta A."/>
            <person name="Aluvathingal J."/>
            <person name="Nadendla S."/>
            <person name="Lowell S."/>
            <person name="Myers T."/>
            <person name="Yan Y."/>
            <person name="Sichtig H."/>
        </authorList>
    </citation>
    <scope>NUCLEOTIDE SEQUENCE [LARGE SCALE GENOMIC DNA]</scope>
    <source>
        <strain evidence="1 2">FDAARGOS_909</strain>
    </source>
</reference>
<dbReference type="Proteomes" id="UP000594778">
    <property type="component" value="Chromosome"/>
</dbReference>
<dbReference type="AlphaFoldDB" id="A0A7T2S0T7"/>
<gene>
    <name evidence="1" type="ORF">I6G66_21725</name>
</gene>
<dbReference type="EMBL" id="CP065668">
    <property type="protein sequence ID" value="QPS06906.1"/>
    <property type="molecule type" value="Genomic_DNA"/>
</dbReference>
<sequence>MQLVELFHHEPVRQAFSDYMLWAVAHTDAKRLCLAMKRHVDFFVMLDRHPGAAWDGAFLLDVLGTSGLRRYELPMRWLQLTHQIEISQVAKLGNAEAHRSRQLLETLPPGSMARSMLQAFYDELHERVTAGKIKARTMRMALRPALSMLLAASPQGEVPPDQKALDSLLHKAPGQRAAASTFIGFLRSRYGIELVSRVQPARTHAATRSKLGTTLALLANTDKRDAKAMELWMLTALRYFHRLTKGQAFEVRKNATAVGLDDGMELRVDDSVYWIPLPPRRGPD</sequence>
<name>A0A7T2S0T7_DELAC</name>
<organism evidence="1 2">
    <name type="scientific">Delftia acidovorans</name>
    <name type="common">Pseudomonas acidovorans</name>
    <name type="synonym">Comamonas acidovorans</name>
    <dbReference type="NCBI Taxonomy" id="80866"/>
    <lineage>
        <taxon>Bacteria</taxon>
        <taxon>Pseudomonadati</taxon>
        <taxon>Pseudomonadota</taxon>
        <taxon>Betaproteobacteria</taxon>
        <taxon>Burkholderiales</taxon>
        <taxon>Comamonadaceae</taxon>
        <taxon>Delftia</taxon>
    </lineage>
</organism>
<evidence type="ECO:0000313" key="2">
    <source>
        <dbReference type="Proteomes" id="UP000594778"/>
    </source>
</evidence>
<accession>A0A7T2S0T7</accession>
<evidence type="ECO:0000313" key="1">
    <source>
        <dbReference type="EMBL" id="QPS06906.1"/>
    </source>
</evidence>
<proteinExistence type="predicted"/>